<feature type="non-terminal residue" evidence="1">
    <location>
        <position position="1"/>
    </location>
</feature>
<dbReference type="AlphaFoldDB" id="A0ABD0ND49"/>
<protein>
    <submittedName>
        <fullName evidence="1">Uncharacterized protein</fullName>
    </submittedName>
</protein>
<proteinExistence type="predicted"/>
<feature type="non-terminal residue" evidence="1">
    <location>
        <position position="93"/>
    </location>
</feature>
<evidence type="ECO:0000313" key="1">
    <source>
        <dbReference type="EMBL" id="KAL0159577.1"/>
    </source>
</evidence>
<keyword evidence="2" id="KW-1185">Reference proteome</keyword>
<sequence length="93" mass="9661">SAARVAAALSSGFVHLGLRHILGIERPGILARSRSTCAVHVRTAGPAARHFGGARSLDAPFLDPRGHLHAGLPRRGALGISTAAVMRLHSCQV</sequence>
<dbReference type="Proteomes" id="UP001529510">
    <property type="component" value="Unassembled WGS sequence"/>
</dbReference>
<evidence type="ECO:0000313" key="2">
    <source>
        <dbReference type="Proteomes" id="UP001529510"/>
    </source>
</evidence>
<organism evidence="1 2">
    <name type="scientific">Cirrhinus mrigala</name>
    <name type="common">Mrigala</name>
    <dbReference type="NCBI Taxonomy" id="683832"/>
    <lineage>
        <taxon>Eukaryota</taxon>
        <taxon>Metazoa</taxon>
        <taxon>Chordata</taxon>
        <taxon>Craniata</taxon>
        <taxon>Vertebrata</taxon>
        <taxon>Euteleostomi</taxon>
        <taxon>Actinopterygii</taxon>
        <taxon>Neopterygii</taxon>
        <taxon>Teleostei</taxon>
        <taxon>Ostariophysi</taxon>
        <taxon>Cypriniformes</taxon>
        <taxon>Cyprinidae</taxon>
        <taxon>Labeoninae</taxon>
        <taxon>Labeonini</taxon>
        <taxon>Cirrhinus</taxon>
    </lineage>
</organism>
<reference evidence="1 2" key="1">
    <citation type="submission" date="2024-05" db="EMBL/GenBank/DDBJ databases">
        <title>Genome sequencing and assembly of Indian major carp, Cirrhinus mrigala (Hamilton, 1822).</title>
        <authorList>
            <person name="Mohindra V."/>
            <person name="Chowdhury L.M."/>
            <person name="Lal K."/>
            <person name="Jena J.K."/>
        </authorList>
    </citation>
    <scope>NUCLEOTIDE SEQUENCE [LARGE SCALE GENOMIC DNA]</scope>
    <source>
        <strain evidence="1">CM1030</strain>
        <tissue evidence="1">Blood</tissue>
    </source>
</reference>
<name>A0ABD0ND49_CIRMR</name>
<accession>A0ABD0ND49</accession>
<dbReference type="EMBL" id="JAMKFB020000022">
    <property type="protein sequence ID" value="KAL0159577.1"/>
    <property type="molecule type" value="Genomic_DNA"/>
</dbReference>
<gene>
    <name evidence="1" type="ORF">M9458_043302</name>
</gene>
<comment type="caution">
    <text evidence="1">The sequence shown here is derived from an EMBL/GenBank/DDBJ whole genome shotgun (WGS) entry which is preliminary data.</text>
</comment>